<dbReference type="InterPro" id="IPR016181">
    <property type="entry name" value="Acyl_CoA_acyltransferase"/>
</dbReference>
<dbReference type="EMBL" id="FNKD01000001">
    <property type="protein sequence ID" value="SDQ08069.1"/>
    <property type="molecule type" value="Genomic_DNA"/>
</dbReference>
<evidence type="ECO:0000313" key="6">
    <source>
        <dbReference type="Proteomes" id="UP000199444"/>
    </source>
</evidence>
<evidence type="ECO:0000313" key="5">
    <source>
        <dbReference type="EMBL" id="SDQ08069.1"/>
    </source>
</evidence>
<feature type="domain" description="N-acetyltransferase" evidence="4">
    <location>
        <begin position="18"/>
        <end position="177"/>
    </location>
</feature>
<dbReference type="Gene3D" id="3.40.630.30">
    <property type="match status" value="1"/>
</dbReference>
<keyword evidence="2" id="KW-0012">Acyltransferase</keyword>
<reference evidence="5 6" key="1">
    <citation type="submission" date="2016-10" db="EMBL/GenBank/DDBJ databases">
        <authorList>
            <person name="de Groot N.N."/>
        </authorList>
    </citation>
    <scope>NUCLEOTIDE SEQUENCE [LARGE SCALE GENOMIC DNA]</scope>
    <source>
        <strain evidence="5 6">CGMCC 1.10449</strain>
    </source>
</reference>
<dbReference type="PANTHER" id="PTHR43792">
    <property type="entry name" value="GNAT FAMILY, PUTATIVE (AFU_ORTHOLOGUE AFUA_3G00765)-RELATED-RELATED"/>
    <property type="match status" value="1"/>
</dbReference>
<dbReference type="PROSITE" id="PS51186">
    <property type="entry name" value="GNAT"/>
    <property type="match status" value="1"/>
</dbReference>
<dbReference type="CDD" id="cd04301">
    <property type="entry name" value="NAT_SF"/>
    <property type="match status" value="1"/>
</dbReference>
<comment type="similarity">
    <text evidence="3">Belongs to the acetyltransferase family. RimJ subfamily.</text>
</comment>
<dbReference type="InterPro" id="IPR000182">
    <property type="entry name" value="GNAT_dom"/>
</dbReference>
<dbReference type="STRING" id="553311.SAMN05216231_0312"/>
<evidence type="ECO:0000259" key="4">
    <source>
        <dbReference type="PROSITE" id="PS51186"/>
    </source>
</evidence>
<dbReference type="AlphaFoldDB" id="A0A1H0XYS9"/>
<dbReference type="RefSeq" id="WP_092491201.1">
    <property type="nucleotide sequence ID" value="NZ_FNKD01000001.1"/>
</dbReference>
<dbReference type="Pfam" id="PF13302">
    <property type="entry name" value="Acetyltransf_3"/>
    <property type="match status" value="1"/>
</dbReference>
<dbReference type="SUPFAM" id="SSF55729">
    <property type="entry name" value="Acyl-CoA N-acyltransferases (Nat)"/>
    <property type="match status" value="1"/>
</dbReference>
<sequence length="192" mass="22548">MSHEAVITTVPVLETDHYRLRGLREDDASELFGFMRDKNTMKFITPDPVKSETDMWQEIQVQLENFAKRKELPWVIEDKDNGEVIGKFSLHKLSMWHKKAELGVIIREEYQKKGVVTEVLEQILHYAFDTLELNRIVGDIFAENEGSEKLLKKYGFKEEGTMRQTDFDGKRYHDTVVFSLLKSEYDALQENR</sequence>
<organism evidence="5 6">
    <name type="scientific">Virgibacillus salinus</name>
    <dbReference type="NCBI Taxonomy" id="553311"/>
    <lineage>
        <taxon>Bacteria</taxon>
        <taxon>Bacillati</taxon>
        <taxon>Bacillota</taxon>
        <taxon>Bacilli</taxon>
        <taxon>Bacillales</taxon>
        <taxon>Bacillaceae</taxon>
        <taxon>Virgibacillus</taxon>
    </lineage>
</organism>
<dbReference type="Proteomes" id="UP000199444">
    <property type="component" value="Unassembled WGS sequence"/>
</dbReference>
<evidence type="ECO:0000256" key="2">
    <source>
        <dbReference type="ARBA" id="ARBA00023315"/>
    </source>
</evidence>
<keyword evidence="6" id="KW-1185">Reference proteome</keyword>
<dbReference type="GO" id="GO:0016747">
    <property type="term" value="F:acyltransferase activity, transferring groups other than amino-acyl groups"/>
    <property type="evidence" value="ECO:0007669"/>
    <property type="project" value="InterPro"/>
</dbReference>
<name>A0A1H0XYS9_9BACI</name>
<gene>
    <name evidence="5" type="ORF">SAMN05216231_0312</name>
</gene>
<dbReference type="PANTHER" id="PTHR43792:SF8">
    <property type="entry name" value="[RIBOSOMAL PROTEIN US5]-ALANINE N-ACETYLTRANSFERASE"/>
    <property type="match status" value="1"/>
</dbReference>
<dbReference type="InterPro" id="IPR051531">
    <property type="entry name" value="N-acetyltransferase"/>
</dbReference>
<evidence type="ECO:0000256" key="1">
    <source>
        <dbReference type="ARBA" id="ARBA00022679"/>
    </source>
</evidence>
<accession>A0A1H0XYS9</accession>
<proteinExistence type="inferred from homology"/>
<protein>
    <submittedName>
        <fullName evidence="5">Ribosomal-protein-alanine N-acetyltransferase</fullName>
    </submittedName>
</protein>
<keyword evidence="1 5" id="KW-0808">Transferase</keyword>
<evidence type="ECO:0000256" key="3">
    <source>
        <dbReference type="ARBA" id="ARBA00038502"/>
    </source>
</evidence>